<reference evidence="2" key="1">
    <citation type="submission" date="2021-02" db="EMBL/GenBank/DDBJ databases">
        <authorList>
            <person name="Steward A R."/>
        </authorList>
    </citation>
    <scope>NUCLEOTIDE SEQUENCE</scope>
</reference>
<dbReference type="AlphaFoldDB" id="A0A821Y010"/>
<evidence type="ECO:0008006" key="4">
    <source>
        <dbReference type="Google" id="ProtNLM"/>
    </source>
</evidence>
<feature type="signal peptide" evidence="1">
    <location>
        <begin position="1"/>
        <end position="29"/>
    </location>
</feature>
<feature type="chain" id="PRO_5032305439" description="Secreted protein" evidence="1">
    <location>
        <begin position="30"/>
        <end position="125"/>
    </location>
</feature>
<accession>A0A821Y010</accession>
<dbReference type="InterPro" id="IPR056688">
    <property type="entry name" value="DUF7786"/>
</dbReference>
<sequence>MRFARGCQFRRWVWTWLLLFVDSLLVCDARSSDVVSCGTLTGGDVMNADLAIFQSRFRNALASKPNWAYTISGVALQTHMGGKQIYSVSLVPPATAGDTPCVPELINSSFSRSRRIFSTKSYIRM</sequence>
<evidence type="ECO:0000256" key="1">
    <source>
        <dbReference type="SAM" id="SignalP"/>
    </source>
</evidence>
<dbReference type="OrthoDB" id="10637265at2759"/>
<name>A0A821Y010_9NEOP</name>
<proteinExistence type="predicted"/>
<organism evidence="2 3">
    <name type="scientific">Pieris macdunnoughi</name>
    <dbReference type="NCBI Taxonomy" id="345717"/>
    <lineage>
        <taxon>Eukaryota</taxon>
        <taxon>Metazoa</taxon>
        <taxon>Ecdysozoa</taxon>
        <taxon>Arthropoda</taxon>
        <taxon>Hexapoda</taxon>
        <taxon>Insecta</taxon>
        <taxon>Pterygota</taxon>
        <taxon>Neoptera</taxon>
        <taxon>Endopterygota</taxon>
        <taxon>Lepidoptera</taxon>
        <taxon>Glossata</taxon>
        <taxon>Ditrysia</taxon>
        <taxon>Papilionoidea</taxon>
        <taxon>Pieridae</taxon>
        <taxon>Pierinae</taxon>
        <taxon>Pieris</taxon>
    </lineage>
</organism>
<gene>
    <name evidence="2" type="ORF">PMACD_LOCUS15210</name>
</gene>
<comment type="caution">
    <text evidence="2">The sequence shown here is derived from an EMBL/GenBank/DDBJ whole genome shotgun (WGS) entry which is preliminary data.</text>
</comment>
<dbReference type="Pfam" id="PF25012">
    <property type="entry name" value="DUF7786"/>
    <property type="match status" value="1"/>
</dbReference>
<dbReference type="EMBL" id="CAJOBZ010000070">
    <property type="protein sequence ID" value="CAF4946381.1"/>
    <property type="molecule type" value="Genomic_DNA"/>
</dbReference>
<evidence type="ECO:0000313" key="3">
    <source>
        <dbReference type="Proteomes" id="UP000663880"/>
    </source>
</evidence>
<dbReference type="Proteomes" id="UP000663880">
    <property type="component" value="Unassembled WGS sequence"/>
</dbReference>
<protein>
    <recommendedName>
        <fullName evidence="4">Secreted protein</fullName>
    </recommendedName>
</protein>
<keyword evidence="3" id="KW-1185">Reference proteome</keyword>
<keyword evidence="1" id="KW-0732">Signal</keyword>
<evidence type="ECO:0000313" key="2">
    <source>
        <dbReference type="EMBL" id="CAF4946381.1"/>
    </source>
</evidence>